<dbReference type="OrthoDB" id="1577640at2759"/>
<dbReference type="Pfam" id="PF12796">
    <property type="entry name" value="Ank_2"/>
    <property type="match status" value="1"/>
</dbReference>
<accession>A0A3N4KC63</accession>
<dbReference type="EMBL" id="ML119168">
    <property type="protein sequence ID" value="RPB08124.1"/>
    <property type="molecule type" value="Genomic_DNA"/>
</dbReference>
<feature type="repeat" description="ANK" evidence="3">
    <location>
        <begin position="23"/>
        <end position="51"/>
    </location>
</feature>
<keyword evidence="2 3" id="KW-0040">ANK repeat</keyword>
<dbReference type="InterPro" id="IPR002110">
    <property type="entry name" value="Ankyrin_rpt"/>
</dbReference>
<protein>
    <submittedName>
        <fullName evidence="4">Ankyrin</fullName>
    </submittedName>
</protein>
<reference evidence="4 5" key="1">
    <citation type="journal article" date="2018" name="Nat. Ecol. Evol.">
        <title>Pezizomycetes genomes reveal the molecular basis of ectomycorrhizal truffle lifestyle.</title>
        <authorList>
            <person name="Murat C."/>
            <person name="Payen T."/>
            <person name="Noel B."/>
            <person name="Kuo A."/>
            <person name="Morin E."/>
            <person name="Chen J."/>
            <person name="Kohler A."/>
            <person name="Krizsan K."/>
            <person name="Balestrini R."/>
            <person name="Da Silva C."/>
            <person name="Montanini B."/>
            <person name="Hainaut M."/>
            <person name="Levati E."/>
            <person name="Barry K.W."/>
            <person name="Belfiori B."/>
            <person name="Cichocki N."/>
            <person name="Clum A."/>
            <person name="Dockter R.B."/>
            <person name="Fauchery L."/>
            <person name="Guy J."/>
            <person name="Iotti M."/>
            <person name="Le Tacon F."/>
            <person name="Lindquist E.A."/>
            <person name="Lipzen A."/>
            <person name="Malagnac F."/>
            <person name="Mello A."/>
            <person name="Molinier V."/>
            <person name="Miyauchi S."/>
            <person name="Poulain J."/>
            <person name="Riccioni C."/>
            <person name="Rubini A."/>
            <person name="Sitrit Y."/>
            <person name="Splivallo R."/>
            <person name="Traeger S."/>
            <person name="Wang M."/>
            <person name="Zifcakova L."/>
            <person name="Wipf D."/>
            <person name="Zambonelli A."/>
            <person name="Paolocci F."/>
            <person name="Nowrousian M."/>
            <person name="Ottonello S."/>
            <person name="Baldrian P."/>
            <person name="Spatafora J.W."/>
            <person name="Henrissat B."/>
            <person name="Nagy L.G."/>
            <person name="Aury J.M."/>
            <person name="Wincker P."/>
            <person name="Grigoriev I.V."/>
            <person name="Bonfante P."/>
            <person name="Martin F.M."/>
        </authorList>
    </citation>
    <scope>NUCLEOTIDE SEQUENCE [LARGE SCALE GENOMIC DNA]</scope>
    <source>
        <strain evidence="4 5">CCBAS932</strain>
    </source>
</reference>
<dbReference type="PROSITE" id="PS50088">
    <property type="entry name" value="ANK_REPEAT"/>
    <property type="match status" value="1"/>
</dbReference>
<evidence type="ECO:0000313" key="4">
    <source>
        <dbReference type="EMBL" id="RPB08124.1"/>
    </source>
</evidence>
<gene>
    <name evidence="4" type="ORF">P167DRAFT_494677</name>
</gene>
<dbReference type="STRING" id="1392247.A0A3N4KC63"/>
<dbReference type="InterPro" id="IPR036770">
    <property type="entry name" value="Ankyrin_rpt-contain_sf"/>
</dbReference>
<keyword evidence="5" id="KW-1185">Reference proteome</keyword>
<evidence type="ECO:0000256" key="3">
    <source>
        <dbReference type="PROSITE-ProRule" id="PRU00023"/>
    </source>
</evidence>
<evidence type="ECO:0000313" key="5">
    <source>
        <dbReference type="Proteomes" id="UP000277580"/>
    </source>
</evidence>
<dbReference type="PANTHER" id="PTHR24173:SF74">
    <property type="entry name" value="ANKYRIN REPEAT DOMAIN-CONTAINING PROTEIN 16"/>
    <property type="match status" value="1"/>
</dbReference>
<sequence length="120" mass="13166">MEAVLRQLLGCSSAEIINHQNQTGDTALSLAAERGHANIVGIVLSSDTDISPNLPNKSGHTPLITAIYLKHYDVLRTLIGSDKVDVNYLYEEGTVLTWAAKWDAHQAVELLLTRTDLRVD</sequence>
<feature type="non-terminal residue" evidence="4">
    <location>
        <position position="120"/>
    </location>
</feature>
<evidence type="ECO:0000256" key="2">
    <source>
        <dbReference type="ARBA" id="ARBA00023043"/>
    </source>
</evidence>
<dbReference type="PANTHER" id="PTHR24173">
    <property type="entry name" value="ANKYRIN REPEAT CONTAINING"/>
    <property type="match status" value="1"/>
</dbReference>
<dbReference type="InParanoid" id="A0A3N4KC63"/>
<dbReference type="SMART" id="SM00248">
    <property type="entry name" value="ANK"/>
    <property type="match status" value="3"/>
</dbReference>
<organism evidence="4 5">
    <name type="scientific">Morchella conica CCBAS932</name>
    <dbReference type="NCBI Taxonomy" id="1392247"/>
    <lineage>
        <taxon>Eukaryota</taxon>
        <taxon>Fungi</taxon>
        <taxon>Dikarya</taxon>
        <taxon>Ascomycota</taxon>
        <taxon>Pezizomycotina</taxon>
        <taxon>Pezizomycetes</taxon>
        <taxon>Pezizales</taxon>
        <taxon>Morchellaceae</taxon>
        <taxon>Morchella</taxon>
    </lineage>
</organism>
<name>A0A3N4KC63_9PEZI</name>
<keyword evidence="1" id="KW-0677">Repeat</keyword>
<dbReference type="Gene3D" id="1.25.40.20">
    <property type="entry name" value="Ankyrin repeat-containing domain"/>
    <property type="match status" value="1"/>
</dbReference>
<dbReference type="SUPFAM" id="SSF48403">
    <property type="entry name" value="Ankyrin repeat"/>
    <property type="match status" value="1"/>
</dbReference>
<dbReference type="AlphaFoldDB" id="A0A3N4KC63"/>
<proteinExistence type="predicted"/>
<dbReference type="PROSITE" id="PS50297">
    <property type="entry name" value="ANK_REP_REGION"/>
    <property type="match status" value="1"/>
</dbReference>
<evidence type="ECO:0000256" key="1">
    <source>
        <dbReference type="ARBA" id="ARBA00022737"/>
    </source>
</evidence>
<dbReference type="Proteomes" id="UP000277580">
    <property type="component" value="Unassembled WGS sequence"/>
</dbReference>